<reference evidence="8 9" key="1">
    <citation type="journal article" date="2016" name="Nat. Commun.">
        <title>Thousands of microbial genomes shed light on interconnected biogeochemical processes in an aquifer system.</title>
        <authorList>
            <person name="Anantharaman K."/>
            <person name="Brown C.T."/>
            <person name="Hug L.A."/>
            <person name="Sharon I."/>
            <person name="Castelle C.J."/>
            <person name="Probst A.J."/>
            <person name="Thomas B.C."/>
            <person name="Singh A."/>
            <person name="Wilkins M.J."/>
            <person name="Karaoz U."/>
            <person name="Brodie E.L."/>
            <person name="Williams K.H."/>
            <person name="Hubbard S.S."/>
            <person name="Banfield J.F."/>
        </authorList>
    </citation>
    <scope>NUCLEOTIDE SEQUENCE [LARGE SCALE GENOMIC DNA]</scope>
</reference>
<feature type="transmembrane region" description="Helical" evidence="7">
    <location>
        <begin position="129"/>
        <end position="148"/>
    </location>
</feature>
<dbReference type="PANTHER" id="PTHR33452:SF1">
    <property type="entry name" value="INNER MEMBRANE PROTEIN YPHA-RELATED"/>
    <property type="match status" value="1"/>
</dbReference>
<feature type="transmembrane region" description="Helical" evidence="7">
    <location>
        <begin position="168"/>
        <end position="193"/>
    </location>
</feature>
<dbReference type="EMBL" id="MHOD01000025">
    <property type="protein sequence ID" value="OGZ57651.1"/>
    <property type="molecule type" value="Genomic_DNA"/>
</dbReference>
<name>A0A1G2H608_9BACT</name>
<sequence>MKNVAVVRARTKSYFELTSWMMRLGLGIALIGAGTRSALISPILSDFPQFSFIQILLGFLLLSGFLLTPATLLVIFLFLFAILKNFYLFGNADFLALAIALLITANPKPGLDDLLGLPFFSPLKSFKEWVPLVLRVGIGGAMIFLAVYEKFLNPHLSQLVVENYQLTSIIPVSTGMWVLSAGLIEFAVGLVLLIGFQTRLAAVIAFSVLSLSFFYFHEAVYSHVTLFTILSILFVTGGGKLSVDKFVDKHIGNSL</sequence>
<gene>
    <name evidence="8" type="ORF">A2827_01240</name>
</gene>
<feature type="transmembrane region" description="Helical" evidence="7">
    <location>
        <begin position="56"/>
        <end position="80"/>
    </location>
</feature>
<feature type="transmembrane region" description="Helical" evidence="7">
    <location>
        <begin position="86"/>
        <end position="105"/>
    </location>
</feature>
<evidence type="ECO:0000256" key="1">
    <source>
        <dbReference type="ARBA" id="ARBA00004651"/>
    </source>
</evidence>
<evidence type="ECO:0000313" key="8">
    <source>
        <dbReference type="EMBL" id="OGZ57651.1"/>
    </source>
</evidence>
<evidence type="ECO:0000256" key="5">
    <source>
        <dbReference type="ARBA" id="ARBA00022989"/>
    </source>
</evidence>
<keyword evidence="6 7" id="KW-0472">Membrane</keyword>
<keyword evidence="4 7" id="KW-0812">Transmembrane</keyword>
<comment type="similarity">
    <text evidence="2">Belongs to the DoxX family.</text>
</comment>
<comment type="caution">
    <text evidence="8">The sequence shown here is derived from an EMBL/GenBank/DDBJ whole genome shotgun (WGS) entry which is preliminary data.</text>
</comment>
<comment type="subcellular location">
    <subcellularLocation>
        <location evidence="1">Cell membrane</location>
        <topology evidence="1">Multi-pass membrane protein</topology>
    </subcellularLocation>
</comment>
<evidence type="ECO:0008006" key="10">
    <source>
        <dbReference type="Google" id="ProtNLM"/>
    </source>
</evidence>
<proteinExistence type="inferred from homology"/>
<keyword evidence="3" id="KW-1003">Cell membrane</keyword>
<dbReference type="InterPro" id="IPR032808">
    <property type="entry name" value="DoxX"/>
</dbReference>
<protein>
    <recommendedName>
        <fullName evidence="10">DoxX family protein</fullName>
    </recommendedName>
</protein>
<evidence type="ECO:0000313" key="9">
    <source>
        <dbReference type="Proteomes" id="UP000177932"/>
    </source>
</evidence>
<keyword evidence="5 7" id="KW-1133">Transmembrane helix</keyword>
<evidence type="ECO:0000256" key="7">
    <source>
        <dbReference type="SAM" id="Phobius"/>
    </source>
</evidence>
<feature type="transmembrane region" description="Helical" evidence="7">
    <location>
        <begin position="223"/>
        <end position="243"/>
    </location>
</feature>
<evidence type="ECO:0000256" key="4">
    <source>
        <dbReference type="ARBA" id="ARBA00022692"/>
    </source>
</evidence>
<evidence type="ECO:0000256" key="6">
    <source>
        <dbReference type="ARBA" id="ARBA00023136"/>
    </source>
</evidence>
<dbReference type="InterPro" id="IPR051907">
    <property type="entry name" value="DoxX-like_oxidoreductase"/>
</dbReference>
<dbReference type="PANTHER" id="PTHR33452">
    <property type="entry name" value="OXIDOREDUCTASE CATD-RELATED"/>
    <property type="match status" value="1"/>
</dbReference>
<accession>A0A1G2H608</accession>
<dbReference type="AlphaFoldDB" id="A0A1G2H608"/>
<evidence type="ECO:0000256" key="3">
    <source>
        <dbReference type="ARBA" id="ARBA00022475"/>
    </source>
</evidence>
<feature type="transmembrane region" description="Helical" evidence="7">
    <location>
        <begin position="20"/>
        <end position="44"/>
    </location>
</feature>
<evidence type="ECO:0000256" key="2">
    <source>
        <dbReference type="ARBA" id="ARBA00006679"/>
    </source>
</evidence>
<organism evidence="8 9">
    <name type="scientific">Candidatus Spechtbacteria bacterium RIFCSPHIGHO2_01_FULL_43_30</name>
    <dbReference type="NCBI Taxonomy" id="1802158"/>
    <lineage>
        <taxon>Bacteria</taxon>
        <taxon>Candidatus Spechtiibacteriota</taxon>
    </lineage>
</organism>
<dbReference type="GO" id="GO:0005886">
    <property type="term" value="C:plasma membrane"/>
    <property type="evidence" value="ECO:0007669"/>
    <property type="project" value="UniProtKB-SubCell"/>
</dbReference>
<dbReference type="Pfam" id="PF07681">
    <property type="entry name" value="DoxX"/>
    <property type="match status" value="1"/>
</dbReference>
<dbReference type="Proteomes" id="UP000177932">
    <property type="component" value="Unassembled WGS sequence"/>
</dbReference>